<name>A0A4Y2ER28_ARAVE</name>
<evidence type="ECO:0000313" key="3">
    <source>
        <dbReference type="Proteomes" id="UP000499080"/>
    </source>
</evidence>
<comment type="caution">
    <text evidence="2">The sequence shown here is derived from an EMBL/GenBank/DDBJ whole genome shotgun (WGS) entry which is preliminary data.</text>
</comment>
<proteinExistence type="predicted"/>
<organism evidence="2 3">
    <name type="scientific">Araneus ventricosus</name>
    <name type="common">Orbweaver spider</name>
    <name type="synonym">Epeira ventricosa</name>
    <dbReference type="NCBI Taxonomy" id="182803"/>
    <lineage>
        <taxon>Eukaryota</taxon>
        <taxon>Metazoa</taxon>
        <taxon>Ecdysozoa</taxon>
        <taxon>Arthropoda</taxon>
        <taxon>Chelicerata</taxon>
        <taxon>Arachnida</taxon>
        <taxon>Araneae</taxon>
        <taxon>Araneomorphae</taxon>
        <taxon>Entelegynae</taxon>
        <taxon>Araneoidea</taxon>
        <taxon>Araneidae</taxon>
        <taxon>Araneus</taxon>
    </lineage>
</organism>
<evidence type="ECO:0000313" key="2">
    <source>
        <dbReference type="EMBL" id="GBM31693.1"/>
    </source>
</evidence>
<feature type="region of interest" description="Disordered" evidence="1">
    <location>
        <begin position="140"/>
        <end position="161"/>
    </location>
</feature>
<evidence type="ECO:0000256" key="1">
    <source>
        <dbReference type="SAM" id="MobiDB-lite"/>
    </source>
</evidence>
<reference evidence="2 3" key="1">
    <citation type="journal article" date="2019" name="Sci. Rep.">
        <title>Orb-weaving spider Araneus ventricosus genome elucidates the spidroin gene catalogue.</title>
        <authorList>
            <person name="Kono N."/>
            <person name="Nakamura H."/>
            <person name="Ohtoshi R."/>
            <person name="Moran D.A.P."/>
            <person name="Shinohara A."/>
            <person name="Yoshida Y."/>
            <person name="Fujiwara M."/>
            <person name="Mori M."/>
            <person name="Tomita M."/>
            <person name="Arakawa K."/>
        </authorList>
    </citation>
    <scope>NUCLEOTIDE SEQUENCE [LARGE SCALE GENOMIC DNA]</scope>
</reference>
<protein>
    <submittedName>
        <fullName evidence="2">Uncharacterized protein</fullName>
    </submittedName>
</protein>
<keyword evidence="3" id="KW-1185">Reference proteome</keyword>
<dbReference type="EMBL" id="BGPR01000691">
    <property type="protein sequence ID" value="GBM31693.1"/>
    <property type="molecule type" value="Genomic_DNA"/>
</dbReference>
<dbReference type="AlphaFoldDB" id="A0A4Y2ER28"/>
<dbReference type="Proteomes" id="UP000499080">
    <property type="component" value="Unassembled WGS sequence"/>
</dbReference>
<accession>A0A4Y2ER28</accession>
<gene>
    <name evidence="2" type="ORF">AVEN_45620_1</name>
</gene>
<sequence length="161" mass="17746">MKQYLDRCVKSASGFYLSHRIQDELISSLDKKARKGPQRISEPGGQNNLNPPLTVKLPFLSERFFQGLPYGADTISSTDAIPFFGLRETVTSRFEPLSSSAQLCVVGDLPSVSPHDGRYVSAPEAMWRLNECSLSEKSHVGNHEVGHSLAKPTASDKKKVQ</sequence>